<proteinExistence type="predicted"/>
<sequence>MTEPRTYRGRSVQDRRRDRRRRFCESGIELFGTRGYAATSVAAVCKHAALSSRQFYEEFEDREHLLRTIYDEAEDAASAAVVQAVGEAFPVASSIDTVLEAGIAAFVDRFSTDPRLTRICFVEAVGVSPAFERHRAQRRVRWGESLAGIASAGIERGLISAGSDPLLWTGFIGAVNAVIVEQVNSDVLTANDTLRVMRALLRHGVLG</sequence>
<dbReference type="EMBL" id="CP136137">
    <property type="protein sequence ID" value="WYY06035.1"/>
    <property type="molecule type" value="Genomic_DNA"/>
</dbReference>
<dbReference type="Proteomes" id="UP001479933">
    <property type="component" value="Chromosome"/>
</dbReference>
<evidence type="ECO:0000256" key="1">
    <source>
        <dbReference type="ARBA" id="ARBA00023125"/>
    </source>
</evidence>
<dbReference type="Pfam" id="PF00440">
    <property type="entry name" value="TetR_N"/>
    <property type="match status" value="1"/>
</dbReference>
<dbReference type="PANTHER" id="PTHR30055">
    <property type="entry name" value="HTH-TYPE TRANSCRIPTIONAL REGULATOR RUTR"/>
    <property type="match status" value="1"/>
</dbReference>
<dbReference type="InterPro" id="IPR001647">
    <property type="entry name" value="HTH_TetR"/>
</dbReference>
<feature type="DNA-binding region" description="H-T-H motif" evidence="2">
    <location>
        <begin position="40"/>
        <end position="59"/>
    </location>
</feature>
<gene>
    <name evidence="4" type="ORF">RVF87_13215</name>
</gene>
<keyword evidence="1 2" id="KW-0238">DNA-binding</keyword>
<dbReference type="InterPro" id="IPR036271">
    <property type="entry name" value="Tet_transcr_reg_TetR-rel_C_sf"/>
</dbReference>
<dbReference type="SUPFAM" id="SSF46689">
    <property type="entry name" value="Homeodomain-like"/>
    <property type="match status" value="1"/>
</dbReference>
<protein>
    <submittedName>
        <fullName evidence="4">TetR/AcrR family transcriptional regulator</fullName>
    </submittedName>
</protein>
<name>A0ABZ2TX28_9ACTN</name>
<keyword evidence="5" id="KW-1185">Reference proteome</keyword>
<dbReference type="PANTHER" id="PTHR30055:SF226">
    <property type="entry name" value="HTH-TYPE TRANSCRIPTIONAL REGULATOR PKSA"/>
    <property type="match status" value="1"/>
</dbReference>
<reference evidence="4 5" key="1">
    <citation type="journal article" date="2023" name="Virus Evol.">
        <title>Computational host range prediction-The good, the bad, and the ugly.</title>
        <authorList>
            <person name="Howell A.A."/>
            <person name="Versoza C.J."/>
            <person name="Pfeifer S.P."/>
        </authorList>
    </citation>
    <scope>NUCLEOTIDE SEQUENCE [LARGE SCALE GENOMIC DNA]</scope>
    <source>
        <strain evidence="4 5">1610/1b</strain>
    </source>
</reference>
<evidence type="ECO:0000313" key="4">
    <source>
        <dbReference type="EMBL" id="WYY06035.1"/>
    </source>
</evidence>
<dbReference type="SUPFAM" id="SSF48498">
    <property type="entry name" value="Tetracyclin repressor-like, C-terminal domain"/>
    <property type="match status" value="1"/>
</dbReference>
<evidence type="ECO:0000259" key="3">
    <source>
        <dbReference type="PROSITE" id="PS50977"/>
    </source>
</evidence>
<accession>A0ABZ2TX28</accession>
<organism evidence="4 5">
    <name type="scientific">Gordonia hydrophobica</name>
    <dbReference type="NCBI Taxonomy" id="40516"/>
    <lineage>
        <taxon>Bacteria</taxon>
        <taxon>Bacillati</taxon>
        <taxon>Actinomycetota</taxon>
        <taxon>Actinomycetes</taxon>
        <taxon>Mycobacteriales</taxon>
        <taxon>Gordoniaceae</taxon>
        <taxon>Gordonia</taxon>
    </lineage>
</organism>
<dbReference type="PROSITE" id="PS50977">
    <property type="entry name" value="HTH_TETR_2"/>
    <property type="match status" value="1"/>
</dbReference>
<dbReference type="Gene3D" id="1.10.357.10">
    <property type="entry name" value="Tetracycline Repressor, domain 2"/>
    <property type="match status" value="1"/>
</dbReference>
<dbReference type="InterPro" id="IPR050109">
    <property type="entry name" value="HTH-type_TetR-like_transc_reg"/>
</dbReference>
<dbReference type="InterPro" id="IPR009057">
    <property type="entry name" value="Homeodomain-like_sf"/>
</dbReference>
<evidence type="ECO:0000313" key="5">
    <source>
        <dbReference type="Proteomes" id="UP001479933"/>
    </source>
</evidence>
<evidence type="ECO:0000256" key="2">
    <source>
        <dbReference type="PROSITE-ProRule" id="PRU00335"/>
    </source>
</evidence>
<dbReference type="RefSeq" id="WP_066161645.1">
    <property type="nucleotide sequence ID" value="NZ_CP136137.1"/>
</dbReference>
<dbReference type="Gene3D" id="1.10.10.60">
    <property type="entry name" value="Homeodomain-like"/>
    <property type="match status" value="1"/>
</dbReference>
<feature type="domain" description="HTH tetR-type" evidence="3">
    <location>
        <begin position="17"/>
        <end position="77"/>
    </location>
</feature>